<protein>
    <submittedName>
        <fullName evidence="1">Uncharacterized protein</fullName>
    </submittedName>
</protein>
<gene>
    <name evidence="1" type="ORF">MACH08_12940</name>
</gene>
<sequence length="187" mass="22282">MVKTISIQRIGEDPTITLERLYKYVFRTLPFRMRLFNRGVDEQYLIDNTIEKYLFYHPMWVANTLIIAERPPLAPKILKQHIFVDAISGYRGLLSKTLPLNTVDVNRELLESHQIIEMDEVEKFVKDVQVKQINRSYLLKKPQHEIKELKLVYLPLWRIKVKSKFIDQVFVINANTGESENYIYQKR</sequence>
<proteinExistence type="predicted"/>
<comment type="caution">
    <text evidence="1">The sequence shown here is derived from an EMBL/GenBank/DDBJ whole genome shotgun (WGS) entry which is preliminary data.</text>
</comment>
<name>A0ABQ5TGC8_9BACI</name>
<evidence type="ECO:0000313" key="1">
    <source>
        <dbReference type="EMBL" id="GLO65510.1"/>
    </source>
</evidence>
<reference evidence="1 2" key="1">
    <citation type="submission" date="2023-02" db="EMBL/GenBank/DDBJ databases">
        <title>Oceanobacillus kimchii IFOP_LL358 isolated form Alexandrium catenella lab strain.</title>
        <authorList>
            <person name="Gajardo G."/>
            <person name="Ueki S."/>
            <person name="Maruyama F."/>
        </authorList>
    </citation>
    <scope>NUCLEOTIDE SEQUENCE [LARGE SCALE GENOMIC DNA]</scope>
    <source>
        <strain evidence="1 2">IFOP_LL358</strain>
    </source>
</reference>
<accession>A0ABQ5TGC8</accession>
<dbReference type="RefSeq" id="WP_017796198.1">
    <property type="nucleotide sequence ID" value="NZ_BSKO01000001.1"/>
</dbReference>
<keyword evidence="2" id="KW-1185">Reference proteome</keyword>
<dbReference type="EMBL" id="BSKO01000001">
    <property type="protein sequence ID" value="GLO65510.1"/>
    <property type="molecule type" value="Genomic_DNA"/>
</dbReference>
<evidence type="ECO:0000313" key="2">
    <source>
        <dbReference type="Proteomes" id="UP001275436"/>
    </source>
</evidence>
<organism evidence="1 2">
    <name type="scientific">Oceanobacillus kimchii</name>
    <dbReference type="NCBI Taxonomy" id="746691"/>
    <lineage>
        <taxon>Bacteria</taxon>
        <taxon>Bacillati</taxon>
        <taxon>Bacillota</taxon>
        <taxon>Bacilli</taxon>
        <taxon>Bacillales</taxon>
        <taxon>Bacillaceae</taxon>
        <taxon>Oceanobacillus</taxon>
    </lineage>
</organism>
<dbReference type="Proteomes" id="UP001275436">
    <property type="component" value="Unassembled WGS sequence"/>
</dbReference>